<gene>
    <name evidence="2" type="ORF">H6G14_31495</name>
</gene>
<sequence>MSSSATCGVYSPTDMSANQEDLPKVTLITFEKALETVNERVLQARGKPLTEPEFTVIKGAWFGQNYETISGNSAYSLNYLQRRVATSLFDFLSKIFGEQLCKRNLRSFLEAFLSQDQVLTIQGSLLPVISSFYGRTQELILLRELVKKQRCITLVGVAGIGKTTLAAKLLTDISKQYNSGFDYLIWKSVAHSPTIEELAIELLEILNPNFVEQSSTQAIITLLLKSLQNKRCLIVLDEFEVFRQNREQEILHYQLFIRRLVEENHQSCLILTARFLLDEFNDLISVKQLFQMVKLEGLDKNAAIEFLQAKGLTNREECLQLHDTYRGIPSELEAAIDRIHHFFGDYKTFFANPTTFISQRFEAMLNQLFGKSLDNLDKQILIYLAESMVLGSSVTFTTLINEFSKKKTQMVSTLELIKNLEKLERMSLIESNKDPITKELTVTLQPIIKKYIMTDPLGLVHPATSNLKLAS</sequence>
<accession>A0ABR8BS35</accession>
<dbReference type="PRINTS" id="PR00364">
    <property type="entry name" value="DISEASERSIST"/>
</dbReference>
<organism evidence="2 3">
    <name type="scientific">Nostoc parmelioides FACHB-3921</name>
    <dbReference type="NCBI Taxonomy" id="2692909"/>
    <lineage>
        <taxon>Bacteria</taxon>
        <taxon>Bacillati</taxon>
        <taxon>Cyanobacteriota</taxon>
        <taxon>Cyanophyceae</taxon>
        <taxon>Nostocales</taxon>
        <taxon>Nostocaceae</taxon>
        <taxon>Nostoc</taxon>
    </lineage>
</organism>
<dbReference type="SUPFAM" id="SSF52540">
    <property type="entry name" value="P-loop containing nucleoside triphosphate hydrolases"/>
    <property type="match status" value="1"/>
</dbReference>
<dbReference type="RefSeq" id="WP_190572811.1">
    <property type="nucleotide sequence ID" value="NZ_JACJQL010000119.1"/>
</dbReference>
<keyword evidence="3" id="KW-1185">Reference proteome</keyword>
<comment type="caution">
    <text evidence="2">The sequence shown here is derived from an EMBL/GenBank/DDBJ whole genome shotgun (WGS) entry which is preliminary data.</text>
</comment>
<protein>
    <submittedName>
        <fullName evidence="2">NACHT domain-containing protein</fullName>
    </submittedName>
</protein>
<evidence type="ECO:0000313" key="2">
    <source>
        <dbReference type="EMBL" id="MBD2255715.1"/>
    </source>
</evidence>
<dbReference type="InterPro" id="IPR027417">
    <property type="entry name" value="P-loop_NTPase"/>
</dbReference>
<dbReference type="EMBL" id="JACJQL010000119">
    <property type="protein sequence ID" value="MBD2255715.1"/>
    <property type="molecule type" value="Genomic_DNA"/>
</dbReference>
<dbReference type="InterPro" id="IPR003593">
    <property type="entry name" value="AAA+_ATPase"/>
</dbReference>
<evidence type="ECO:0000313" key="3">
    <source>
        <dbReference type="Proteomes" id="UP000621307"/>
    </source>
</evidence>
<dbReference type="PANTHER" id="PTHR36766">
    <property type="entry name" value="PLANT BROAD-SPECTRUM MILDEW RESISTANCE PROTEIN RPW8"/>
    <property type="match status" value="1"/>
</dbReference>
<dbReference type="InterPro" id="IPR058651">
    <property type="entry name" value="HTH_VMAP-M9"/>
</dbReference>
<name>A0ABR8BS35_9NOSO</name>
<dbReference type="SMART" id="SM00382">
    <property type="entry name" value="AAA"/>
    <property type="match status" value="1"/>
</dbReference>
<proteinExistence type="predicted"/>
<feature type="domain" description="AAA+ ATPase" evidence="1">
    <location>
        <begin position="148"/>
        <end position="296"/>
    </location>
</feature>
<dbReference type="Pfam" id="PF26355">
    <property type="entry name" value="HTH_VMAP-M9"/>
    <property type="match status" value="1"/>
</dbReference>
<dbReference type="Pfam" id="PF00931">
    <property type="entry name" value="NB-ARC"/>
    <property type="match status" value="1"/>
</dbReference>
<evidence type="ECO:0000259" key="1">
    <source>
        <dbReference type="SMART" id="SM00382"/>
    </source>
</evidence>
<dbReference type="Proteomes" id="UP000621307">
    <property type="component" value="Unassembled WGS sequence"/>
</dbReference>
<dbReference type="InterPro" id="IPR002182">
    <property type="entry name" value="NB-ARC"/>
</dbReference>
<dbReference type="Gene3D" id="3.40.50.300">
    <property type="entry name" value="P-loop containing nucleotide triphosphate hydrolases"/>
    <property type="match status" value="1"/>
</dbReference>
<reference evidence="2 3" key="1">
    <citation type="journal article" date="2020" name="ISME J.">
        <title>Comparative genomics reveals insights into cyanobacterial evolution and habitat adaptation.</title>
        <authorList>
            <person name="Chen M.Y."/>
            <person name="Teng W.K."/>
            <person name="Zhao L."/>
            <person name="Hu C.X."/>
            <person name="Zhou Y.K."/>
            <person name="Han B.P."/>
            <person name="Song L.R."/>
            <person name="Shu W.S."/>
        </authorList>
    </citation>
    <scope>NUCLEOTIDE SEQUENCE [LARGE SCALE GENOMIC DNA]</scope>
    <source>
        <strain evidence="2 3">FACHB-3921</strain>
    </source>
</reference>
<dbReference type="PANTHER" id="PTHR36766:SF30">
    <property type="entry name" value="TIR-NBS TYPE DISEASE RESISTANCE PROTEIN-RELATED"/>
    <property type="match status" value="1"/>
</dbReference>